<dbReference type="RefSeq" id="WP_109720079.1">
    <property type="nucleotide sequence ID" value="NZ_QEQK01000006.1"/>
</dbReference>
<evidence type="ECO:0000256" key="1">
    <source>
        <dbReference type="SAM" id="SignalP"/>
    </source>
</evidence>
<proteinExistence type="predicted"/>
<evidence type="ECO:0000313" key="3">
    <source>
        <dbReference type="Proteomes" id="UP000251800"/>
    </source>
</evidence>
<keyword evidence="1" id="KW-0732">Signal</keyword>
<dbReference type="Proteomes" id="UP000251800">
    <property type="component" value="Unassembled WGS sequence"/>
</dbReference>
<evidence type="ECO:0000313" key="2">
    <source>
        <dbReference type="EMBL" id="PWN56308.1"/>
    </source>
</evidence>
<feature type="chain" id="PRO_5016792254" description="Protein BatD" evidence="1">
    <location>
        <begin position="28"/>
        <end position="156"/>
    </location>
</feature>
<name>A0A363ULL0_9GAMM</name>
<reference evidence="2 3" key="1">
    <citation type="submission" date="2018-05" db="EMBL/GenBank/DDBJ databases">
        <title>Abyssibacter profundi OUC007T gen. nov., sp. nov, a marine bacterium isolated from seawater of the Mariana Trench.</title>
        <authorList>
            <person name="Zhou S."/>
        </authorList>
    </citation>
    <scope>NUCLEOTIDE SEQUENCE [LARGE SCALE GENOMIC DNA]</scope>
    <source>
        <strain evidence="2 3">OUC007</strain>
    </source>
</reference>
<dbReference type="EMBL" id="QEQK01000006">
    <property type="protein sequence ID" value="PWN56308.1"/>
    <property type="molecule type" value="Genomic_DNA"/>
</dbReference>
<feature type="signal peptide" evidence="1">
    <location>
        <begin position="1"/>
        <end position="27"/>
    </location>
</feature>
<keyword evidence="3" id="KW-1185">Reference proteome</keyword>
<accession>A0A363ULL0</accession>
<evidence type="ECO:0008006" key="4">
    <source>
        <dbReference type="Google" id="ProtNLM"/>
    </source>
</evidence>
<comment type="caution">
    <text evidence="2">The sequence shown here is derived from an EMBL/GenBank/DDBJ whole genome shotgun (WGS) entry which is preliminary data.</text>
</comment>
<sequence length="156" mass="17124">MTKLITVIVLLAGTALMVLSDSKPADAQRDELELHVALPVADGSTQALQFNVRPGQALTETNVEAGSVDGQLHNKAYRIEGRWVSERELMLEIHVATTTTYEDNPGTVKWSPEVEFVRHDLSVAPVRANVVESPRHHAPGGIPKAVLIRYPNKTRT</sequence>
<gene>
    <name evidence="2" type="ORF">DEH80_08580</name>
</gene>
<protein>
    <recommendedName>
        <fullName evidence="4">Protein BatD</fullName>
    </recommendedName>
</protein>
<dbReference type="AlphaFoldDB" id="A0A363ULL0"/>
<organism evidence="2 3">
    <name type="scientific">Abyssibacter profundi</name>
    <dbReference type="NCBI Taxonomy" id="2182787"/>
    <lineage>
        <taxon>Bacteria</taxon>
        <taxon>Pseudomonadati</taxon>
        <taxon>Pseudomonadota</taxon>
        <taxon>Gammaproteobacteria</taxon>
        <taxon>Chromatiales</taxon>
        <taxon>Oceanococcaceae</taxon>
        <taxon>Abyssibacter</taxon>
    </lineage>
</organism>